<proteinExistence type="predicted"/>
<dbReference type="PANTHER" id="PTHR43464:SF19">
    <property type="entry name" value="UBIQUINONE BIOSYNTHESIS O-METHYLTRANSFERASE, MITOCHONDRIAL"/>
    <property type="match status" value="1"/>
</dbReference>
<evidence type="ECO:0000313" key="5">
    <source>
        <dbReference type="EMBL" id="KAK5065102.1"/>
    </source>
</evidence>
<evidence type="ECO:0000256" key="3">
    <source>
        <dbReference type="ARBA" id="ARBA00022691"/>
    </source>
</evidence>
<dbReference type="SUPFAM" id="SSF53335">
    <property type="entry name" value="S-adenosyl-L-methionine-dependent methyltransferases"/>
    <property type="match status" value="1"/>
</dbReference>
<dbReference type="GO" id="GO:0008168">
    <property type="term" value="F:methyltransferase activity"/>
    <property type="evidence" value="ECO:0007669"/>
    <property type="project" value="UniProtKB-KW"/>
</dbReference>
<dbReference type="Pfam" id="PF13649">
    <property type="entry name" value="Methyltransf_25"/>
    <property type="match status" value="1"/>
</dbReference>
<dbReference type="RefSeq" id="XP_064712426.1">
    <property type="nucleotide sequence ID" value="XM_064844566.1"/>
</dbReference>
<evidence type="ECO:0000313" key="6">
    <source>
        <dbReference type="Proteomes" id="UP001358417"/>
    </source>
</evidence>
<dbReference type="CDD" id="cd02440">
    <property type="entry name" value="AdoMet_MTases"/>
    <property type="match status" value="1"/>
</dbReference>
<comment type="caution">
    <text evidence="5">The sequence shown here is derived from an EMBL/GenBank/DDBJ whole genome shotgun (WGS) entry which is preliminary data.</text>
</comment>
<dbReference type="InterPro" id="IPR029063">
    <property type="entry name" value="SAM-dependent_MTases_sf"/>
</dbReference>
<dbReference type="GO" id="GO:0032259">
    <property type="term" value="P:methylation"/>
    <property type="evidence" value="ECO:0007669"/>
    <property type="project" value="UniProtKB-KW"/>
</dbReference>
<dbReference type="Proteomes" id="UP001358417">
    <property type="component" value="Unassembled WGS sequence"/>
</dbReference>
<dbReference type="Gene3D" id="3.40.50.150">
    <property type="entry name" value="Vaccinia Virus protein VP39"/>
    <property type="match status" value="1"/>
</dbReference>
<feature type="domain" description="Methyltransferase" evidence="4">
    <location>
        <begin position="46"/>
        <end position="145"/>
    </location>
</feature>
<dbReference type="GeneID" id="89969160"/>
<organism evidence="5 6">
    <name type="scientific">Exophiala bonariae</name>
    <dbReference type="NCBI Taxonomy" id="1690606"/>
    <lineage>
        <taxon>Eukaryota</taxon>
        <taxon>Fungi</taxon>
        <taxon>Dikarya</taxon>
        <taxon>Ascomycota</taxon>
        <taxon>Pezizomycotina</taxon>
        <taxon>Eurotiomycetes</taxon>
        <taxon>Chaetothyriomycetidae</taxon>
        <taxon>Chaetothyriales</taxon>
        <taxon>Herpotrichiellaceae</taxon>
        <taxon>Exophiala</taxon>
    </lineage>
</organism>
<dbReference type="PANTHER" id="PTHR43464">
    <property type="entry name" value="METHYLTRANSFERASE"/>
    <property type="match status" value="1"/>
</dbReference>
<dbReference type="AlphaFoldDB" id="A0AAV9NUQ8"/>
<accession>A0AAV9NUQ8</accession>
<keyword evidence="1" id="KW-0489">Methyltransferase</keyword>
<evidence type="ECO:0000256" key="1">
    <source>
        <dbReference type="ARBA" id="ARBA00022603"/>
    </source>
</evidence>
<gene>
    <name evidence="5" type="ORF">LTR84_000938</name>
</gene>
<reference evidence="5 6" key="1">
    <citation type="submission" date="2023-08" db="EMBL/GenBank/DDBJ databases">
        <title>Black Yeasts Isolated from many extreme environments.</title>
        <authorList>
            <person name="Coleine C."/>
            <person name="Stajich J.E."/>
            <person name="Selbmann L."/>
        </authorList>
    </citation>
    <scope>NUCLEOTIDE SEQUENCE [LARGE SCALE GENOMIC DNA]</scope>
    <source>
        <strain evidence="5 6">CCFEE 5792</strain>
    </source>
</reference>
<evidence type="ECO:0000259" key="4">
    <source>
        <dbReference type="Pfam" id="PF13649"/>
    </source>
</evidence>
<keyword evidence="6" id="KW-1185">Reference proteome</keyword>
<keyword evidence="2" id="KW-0808">Transferase</keyword>
<evidence type="ECO:0000256" key="2">
    <source>
        <dbReference type="ARBA" id="ARBA00022679"/>
    </source>
</evidence>
<dbReference type="InterPro" id="IPR041698">
    <property type="entry name" value="Methyltransf_25"/>
</dbReference>
<dbReference type="EMBL" id="JAVRRD010000001">
    <property type="protein sequence ID" value="KAK5065102.1"/>
    <property type="molecule type" value="Genomic_DNA"/>
</dbReference>
<protein>
    <recommendedName>
        <fullName evidence="4">Methyltransferase domain-containing protein</fullName>
    </recommendedName>
</protein>
<sequence>MAQNIYDTAEFFTEYSRLPRSVHGLDGAPEWPTLRGLVGDVKDQHILDLGCGFGWFARWAVQEGHAQTVLGIDLSENMLRRARDETQKAGIGEGIITYSCRNLEEVTLSELQYNLAYSSLALHYLPNEPLKRLLGQVFKSLVSGGKFVFSIEHPVASAPFDAFWKMGEDGRVYWPLNQYWDEGLRVTNWLAPGVRKYHRTVDTYLTYLIDAGFVLRAFKEAWEGLDLRPKLEEKGEAHRPYFLLVAVTKP</sequence>
<name>A0AAV9NUQ8_9EURO</name>
<keyword evidence="3" id="KW-0949">S-adenosyl-L-methionine</keyword>